<reference evidence="13" key="1">
    <citation type="submission" date="2021-02" db="EMBL/GenBank/DDBJ databases">
        <authorList>
            <person name="Nowell W R."/>
        </authorList>
    </citation>
    <scope>NUCLEOTIDE SEQUENCE</scope>
</reference>
<dbReference type="InterPro" id="IPR005821">
    <property type="entry name" value="Ion_trans_dom"/>
</dbReference>
<evidence type="ECO:0000259" key="10">
    <source>
        <dbReference type="Pfam" id="PF00520"/>
    </source>
</evidence>
<keyword evidence="6 9" id="KW-0472">Membrane</keyword>
<proteinExistence type="predicted"/>
<keyword evidence="7" id="KW-0407">Ion channel</keyword>
<dbReference type="GO" id="GO:0005261">
    <property type="term" value="F:monoatomic cation channel activity"/>
    <property type="evidence" value="ECO:0007669"/>
    <property type="project" value="TreeGrafter"/>
</dbReference>
<dbReference type="InterPro" id="IPR050927">
    <property type="entry name" value="TRPM"/>
</dbReference>
<comment type="subcellular location">
    <subcellularLocation>
        <location evidence="1">Membrane</location>
        <topology evidence="1">Multi-pass membrane protein</topology>
    </subcellularLocation>
</comment>
<accession>A0A818Z8J6</accession>
<feature type="transmembrane region" description="Helical" evidence="9">
    <location>
        <begin position="1120"/>
        <end position="1142"/>
    </location>
</feature>
<dbReference type="GO" id="GO:0030001">
    <property type="term" value="P:metal ion transport"/>
    <property type="evidence" value="ECO:0007669"/>
    <property type="project" value="TreeGrafter"/>
</dbReference>
<dbReference type="InterPro" id="IPR057366">
    <property type="entry name" value="TRPM-like"/>
</dbReference>
<comment type="caution">
    <text evidence="13">The sequence shown here is derived from an EMBL/GenBank/DDBJ whole genome shotgun (WGS) entry which is preliminary data.</text>
</comment>
<organism evidence="13 14">
    <name type="scientific">Rotaria magnacalcarata</name>
    <dbReference type="NCBI Taxonomy" id="392030"/>
    <lineage>
        <taxon>Eukaryota</taxon>
        <taxon>Metazoa</taxon>
        <taxon>Spiralia</taxon>
        <taxon>Gnathifera</taxon>
        <taxon>Rotifera</taxon>
        <taxon>Eurotatoria</taxon>
        <taxon>Bdelloidea</taxon>
        <taxon>Philodinida</taxon>
        <taxon>Philodinidae</taxon>
        <taxon>Rotaria</taxon>
    </lineage>
</organism>
<dbReference type="GO" id="GO:0005886">
    <property type="term" value="C:plasma membrane"/>
    <property type="evidence" value="ECO:0007669"/>
    <property type="project" value="TreeGrafter"/>
</dbReference>
<evidence type="ECO:0000256" key="4">
    <source>
        <dbReference type="ARBA" id="ARBA00022989"/>
    </source>
</evidence>
<protein>
    <submittedName>
        <fullName evidence="13">Uncharacterized protein</fullName>
    </submittedName>
</protein>
<evidence type="ECO:0000256" key="1">
    <source>
        <dbReference type="ARBA" id="ARBA00004141"/>
    </source>
</evidence>
<evidence type="ECO:0000256" key="3">
    <source>
        <dbReference type="ARBA" id="ARBA00022692"/>
    </source>
</evidence>
<feature type="transmembrane region" description="Helical" evidence="9">
    <location>
        <begin position="875"/>
        <end position="894"/>
    </location>
</feature>
<feature type="domain" description="TRPM SLOG" evidence="11">
    <location>
        <begin position="91"/>
        <end position="352"/>
    </location>
</feature>
<evidence type="ECO:0000256" key="6">
    <source>
        <dbReference type="ARBA" id="ARBA00023136"/>
    </source>
</evidence>
<evidence type="ECO:0000256" key="7">
    <source>
        <dbReference type="ARBA" id="ARBA00023303"/>
    </source>
</evidence>
<dbReference type="Pfam" id="PF18139">
    <property type="entry name" value="LSDAT_euk"/>
    <property type="match status" value="1"/>
</dbReference>
<keyword evidence="5" id="KW-0406">Ion transport</keyword>
<evidence type="ECO:0000256" key="8">
    <source>
        <dbReference type="SAM" id="MobiDB-lite"/>
    </source>
</evidence>
<evidence type="ECO:0000259" key="11">
    <source>
        <dbReference type="Pfam" id="PF18139"/>
    </source>
</evidence>
<gene>
    <name evidence="13" type="ORF">UXM345_LOCUS2533</name>
</gene>
<dbReference type="Proteomes" id="UP000663842">
    <property type="component" value="Unassembled WGS sequence"/>
</dbReference>
<sequence>MYQINDLPQWDNNNNSPYQTIMPYQTKQAFFLLISDPNVRASSNFLFENVNKILSTFVPANRRPEDFQLHEAINVKSNGTITFSDNKSNRAQFIRIPPDASVWHVKELMHRKWCTERPSLVISITGGAKDYNMKPRLLRAFRRGLLKVASTTGAWIITGGMNRGIMKLVGEIVQTNPNRSRPIHLIGIATWGCVSGFHQLDVHGANVHYVKPRAEERGQASLEPNHTEFIFVDDGSERKYGREITFRANLEQLISGDFFAARFTPALSSSLQPLPGTTSLRAEPTDPVPVVLLVVEGGPNTVRTVHEAVVQNNIPAVFIEGTGRCCDLFAEAIHLYNKYRAKIESSEANLHSDPATIQRHNDELKNKLREALKDKILEISGAGDAAGDGANKNPSKPAGSTGETKRREGDSTDYFELVYQCIEKRKNFLNVISLNARNPVEPDIDVAILKALLNATSGSESVVSDKQRKCEQFRLALEWNRADIVRNHIMIREEDWENRELTGLFEIALSRSQTDFVKLFLDHDFSLTDLFRDKTKLPLLYVNSMQDHHEISVNNDDPLRTIYQEMIQPLIGDFFEVDVALCTKTNTSDSLLDNEYLVACSCCTTPTRREDYQNQISAEDGTNLSAEAAHANSHMDVDKELFLWSVITGQRDLNFLFWARGKNKICAALIAVIVYRHLAHKNNDVRYNQSANEFENLAVEILDRFYQINARACTKAIIRQIPAYGNATWLELAIKAEAKQFIAQRAVQDVINNIWFGFIDQRENQMTIIFSTVMLWYSGFLRYHDELVKTNDQSTFLDDSLNKSNLLERNSTLKTTRSIEKPTDDIRLRLMHGVADQDHSPVGFVDVGCFETARSKVMKYFGNILRFLRAPYVKYLYSLYCHMAFLILFSYLILCDFFPLYDIDVATCGLSNDPGNTENTTKTHLSNKNGTELKATIPYGLQKHDQPAIQEYILLIWVSTLLCEELRQFFSGEAQSVRNKISAYFGVFWNQLDVVAILLFYVGFALRLLPSAECFCAARIALSVDLTLWFMRTLNIFAAIKRLGPKLVMIGEMVHDLKFFMLMLTVFILGFGVSSYSLIHGTKEFSWHLPREIINLAYWQMFGELNSLDTFENNYRANGYAVFILLVVYMAIVSILLVNLLIAMLSNTFDRLQTDTDRIWKFQRYELICEYLSRPSLPPPLILFSHLWRFGLYILSRCIGSPWLNALYDQHTKRTKYEIALDEKSATNIEIAEDALGDEVYYNFSKHGLQLIEEHELDEEQIASPQEGMLKKIRALENRVQLIGDQQNQVLDYLDCLMEGMKKMGGDSIRMPDRRHLELDEPIEDTMNHIGHPRRELRRESLIDEVYTPIVIPSNVAPTTSISSSQSAKTSLAQSNASYFITRYRPSFNVSSSVHPFTNVQR</sequence>
<dbReference type="PANTHER" id="PTHR13800">
    <property type="entry name" value="TRANSIENT RECEPTOR POTENTIAL CATION CHANNEL, SUBFAMILY M, MEMBER 6"/>
    <property type="match status" value="1"/>
</dbReference>
<dbReference type="PANTHER" id="PTHR13800:SF1">
    <property type="entry name" value="TRANSIENT RECEPTOR POTENTIAL CATION CHANNEL TRPM"/>
    <property type="match status" value="1"/>
</dbReference>
<dbReference type="EMBL" id="CAJOBF010000155">
    <property type="protein sequence ID" value="CAF3760499.1"/>
    <property type="molecule type" value="Genomic_DNA"/>
</dbReference>
<evidence type="ECO:0000256" key="9">
    <source>
        <dbReference type="SAM" id="Phobius"/>
    </source>
</evidence>
<name>A0A818Z8J6_9BILA</name>
<feature type="region of interest" description="Disordered" evidence="8">
    <location>
        <begin position="383"/>
        <end position="408"/>
    </location>
</feature>
<feature type="domain" description="TRPM-like" evidence="12">
    <location>
        <begin position="490"/>
        <end position="744"/>
    </location>
</feature>
<evidence type="ECO:0000313" key="13">
    <source>
        <dbReference type="EMBL" id="CAF3760499.1"/>
    </source>
</evidence>
<dbReference type="Pfam" id="PF00520">
    <property type="entry name" value="Ion_trans"/>
    <property type="match status" value="1"/>
</dbReference>
<keyword evidence="2" id="KW-0813">Transport</keyword>
<feature type="transmembrane region" description="Helical" evidence="9">
    <location>
        <begin position="1059"/>
        <end position="1079"/>
    </location>
</feature>
<evidence type="ECO:0000313" key="14">
    <source>
        <dbReference type="Proteomes" id="UP000663842"/>
    </source>
</evidence>
<dbReference type="Pfam" id="PF25508">
    <property type="entry name" value="TRPM2"/>
    <property type="match status" value="1"/>
</dbReference>
<feature type="transmembrane region" description="Helical" evidence="9">
    <location>
        <begin position="983"/>
        <end position="1006"/>
    </location>
</feature>
<feature type="domain" description="Ion transport" evidence="10">
    <location>
        <begin position="942"/>
        <end position="1156"/>
    </location>
</feature>
<evidence type="ECO:0000256" key="5">
    <source>
        <dbReference type="ARBA" id="ARBA00023065"/>
    </source>
</evidence>
<evidence type="ECO:0000259" key="12">
    <source>
        <dbReference type="Pfam" id="PF25508"/>
    </source>
</evidence>
<dbReference type="InterPro" id="IPR041491">
    <property type="entry name" value="TRPM_SLOG"/>
</dbReference>
<evidence type="ECO:0000256" key="2">
    <source>
        <dbReference type="ARBA" id="ARBA00022448"/>
    </source>
</evidence>
<keyword evidence="3 9" id="KW-0812">Transmembrane</keyword>
<keyword evidence="4 9" id="KW-1133">Transmembrane helix</keyword>